<dbReference type="PANTHER" id="PTHR23501:SF197">
    <property type="entry name" value="COMD"/>
    <property type="match status" value="1"/>
</dbReference>
<dbReference type="EMBL" id="FNVO01000004">
    <property type="protein sequence ID" value="SEG30706.1"/>
    <property type="molecule type" value="Genomic_DNA"/>
</dbReference>
<dbReference type="PRINTS" id="PR01035">
    <property type="entry name" value="TCRTETA"/>
</dbReference>
<evidence type="ECO:0000256" key="9">
    <source>
        <dbReference type="SAM" id="Phobius"/>
    </source>
</evidence>
<feature type="transmembrane region" description="Helical" evidence="9">
    <location>
        <begin position="240"/>
        <end position="257"/>
    </location>
</feature>
<feature type="transmembrane region" description="Helical" evidence="9">
    <location>
        <begin position="142"/>
        <end position="165"/>
    </location>
</feature>
<keyword evidence="5 9" id="KW-0812">Transmembrane</keyword>
<feature type="transmembrane region" description="Helical" evidence="9">
    <location>
        <begin position="318"/>
        <end position="336"/>
    </location>
</feature>
<feature type="transmembrane region" description="Helical" evidence="9">
    <location>
        <begin position="210"/>
        <end position="228"/>
    </location>
</feature>
<comment type="similarity">
    <text evidence="2">Belongs to the major facilitator superfamily. TCR/Tet family.</text>
</comment>
<feature type="transmembrane region" description="Helical" evidence="9">
    <location>
        <begin position="53"/>
        <end position="72"/>
    </location>
</feature>
<comment type="subcellular location">
    <subcellularLocation>
        <location evidence="1">Cell membrane</location>
        <topology evidence="1">Multi-pass membrane protein</topology>
    </subcellularLocation>
</comment>
<evidence type="ECO:0000256" key="3">
    <source>
        <dbReference type="ARBA" id="ARBA00022448"/>
    </source>
</evidence>
<dbReference type="Proteomes" id="UP000236723">
    <property type="component" value="Unassembled WGS sequence"/>
</dbReference>
<dbReference type="InterPro" id="IPR036259">
    <property type="entry name" value="MFS_trans_sf"/>
</dbReference>
<dbReference type="PROSITE" id="PS50850">
    <property type="entry name" value="MFS"/>
    <property type="match status" value="1"/>
</dbReference>
<sequence length="554" mass="57367">MARSGAAGTGYTHRQVLEILSGLIMAMLTAMISTSVIATALPTIIGELGGQEQLAWVASAPLLTMTVATPLWGRLSDLFGRKAMFQAAVVLFAVSSLAAGFSQDIGGLIAARAVQGLGAGGVLSLTQIILGDVVPPRERGRYSGYLGAAYGVSMVAGPLVGGFLVDTPGLGWRWCFFVSVPLAVVASLIIWKVLRLPRPGRNAPRPKIDWFGAVTITGGATAIMLLLSLGGKEFAWHSPWTYGLVALGVLLLVLAVVAERRAAAPILPPRLFGDRTFVLSAASLLLVGVVMFGALIFLPQYLQLVRGMSPTASGLMTLPLVIGQMLASTLCGQFITRTGRWKAYPVAGLALLTLGMFLLSRLHVDSPLVLIGVDCAVIGVGLGMSMQILVLATQNAVPHADMAAATSGVSFFRSLGGAVGVAALGAVLTSRLATELTERLRAAHLPVPNGAGSELGTPEEIHDLPEPFQGLLLESFTDALQTAFLVCVPLALVALAGALALRELPLRTSAVPVPEPAEAVPVPKATEDTEAVKAAEAAEAAGPAGPRQDPTAVP</sequence>
<feature type="domain" description="Major facilitator superfamily (MFS) profile" evidence="10">
    <location>
        <begin position="19"/>
        <end position="506"/>
    </location>
</feature>
<feature type="transmembrane region" description="Helical" evidence="9">
    <location>
        <begin position="84"/>
        <end position="103"/>
    </location>
</feature>
<dbReference type="RefSeq" id="WP_235017788.1">
    <property type="nucleotide sequence ID" value="NZ_FNVO01000004.1"/>
</dbReference>
<keyword evidence="4" id="KW-1003">Cell membrane</keyword>
<dbReference type="AlphaFoldDB" id="A0A1H5Z5R7"/>
<dbReference type="FunFam" id="1.20.1720.10:FF:000004">
    <property type="entry name" value="EmrB/QacA family drug resistance transporter"/>
    <property type="match status" value="1"/>
</dbReference>
<dbReference type="InterPro" id="IPR001958">
    <property type="entry name" value="Tet-R_TetA/multi-R_MdtG-like"/>
</dbReference>
<gene>
    <name evidence="11" type="ORF">SAMN04489712_104320</name>
</gene>
<feature type="transmembrane region" description="Helical" evidence="9">
    <location>
        <begin position="368"/>
        <end position="392"/>
    </location>
</feature>
<protein>
    <submittedName>
        <fullName evidence="11">Drug resistance transporter, EmrB/QacA subfamily</fullName>
    </submittedName>
</protein>
<dbReference type="GO" id="GO:0022857">
    <property type="term" value="F:transmembrane transporter activity"/>
    <property type="evidence" value="ECO:0007669"/>
    <property type="project" value="InterPro"/>
</dbReference>
<dbReference type="InterPro" id="IPR020846">
    <property type="entry name" value="MFS_dom"/>
</dbReference>
<evidence type="ECO:0000256" key="8">
    <source>
        <dbReference type="SAM" id="MobiDB-lite"/>
    </source>
</evidence>
<feature type="region of interest" description="Disordered" evidence="8">
    <location>
        <begin position="515"/>
        <end position="554"/>
    </location>
</feature>
<dbReference type="GO" id="GO:0005886">
    <property type="term" value="C:plasma membrane"/>
    <property type="evidence" value="ECO:0007669"/>
    <property type="project" value="UniProtKB-SubCell"/>
</dbReference>
<feature type="transmembrane region" description="Helical" evidence="9">
    <location>
        <begin position="20"/>
        <end position="41"/>
    </location>
</feature>
<keyword evidence="3" id="KW-0813">Transport</keyword>
<evidence type="ECO:0000256" key="5">
    <source>
        <dbReference type="ARBA" id="ARBA00022692"/>
    </source>
</evidence>
<evidence type="ECO:0000256" key="4">
    <source>
        <dbReference type="ARBA" id="ARBA00022475"/>
    </source>
</evidence>
<feature type="transmembrane region" description="Helical" evidence="9">
    <location>
        <begin position="479"/>
        <end position="501"/>
    </location>
</feature>
<evidence type="ECO:0000313" key="12">
    <source>
        <dbReference type="Proteomes" id="UP000236723"/>
    </source>
</evidence>
<keyword evidence="12" id="KW-1185">Reference proteome</keyword>
<reference evidence="12" key="1">
    <citation type="submission" date="2016-10" db="EMBL/GenBank/DDBJ databases">
        <authorList>
            <person name="Varghese N."/>
            <person name="Submissions S."/>
        </authorList>
    </citation>
    <scope>NUCLEOTIDE SEQUENCE [LARGE SCALE GENOMIC DNA]</scope>
    <source>
        <strain evidence="12">DSM 43163</strain>
    </source>
</reference>
<keyword evidence="6 9" id="KW-1133">Transmembrane helix</keyword>
<dbReference type="InterPro" id="IPR011701">
    <property type="entry name" value="MFS"/>
</dbReference>
<evidence type="ECO:0000256" key="6">
    <source>
        <dbReference type="ARBA" id="ARBA00022989"/>
    </source>
</evidence>
<evidence type="ECO:0000256" key="7">
    <source>
        <dbReference type="ARBA" id="ARBA00023136"/>
    </source>
</evidence>
<feature type="transmembrane region" description="Helical" evidence="9">
    <location>
        <begin position="171"/>
        <end position="190"/>
    </location>
</feature>
<dbReference type="Pfam" id="PF07690">
    <property type="entry name" value="MFS_1"/>
    <property type="match status" value="1"/>
</dbReference>
<organism evidence="11 12">
    <name type="scientific">Thermomonospora echinospora</name>
    <dbReference type="NCBI Taxonomy" id="1992"/>
    <lineage>
        <taxon>Bacteria</taxon>
        <taxon>Bacillati</taxon>
        <taxon>Actinomycetota</taxon>
        <taxon>Actinomycetes</taxon>
        <taxon>Streptosporangiales</taxon>
        <taxon>Thermomonosporaceae</taxon>
        <taxon>Thermomonospora</taxon>
    </lineage>
</organism>
<dbReference type="Gene3D" id="1.20.1720.10">
    <property type="entry name" value="Multidrug resistance protein D"/>
    <property type="match status" value="1"/>
</dbReference>
<feature type="transmembrane region" description="Helical" evidence="9">
    <location>
        <begin position="404"/>
        <end position="428"/>
    </location>
</feature>
<feature type="transmembrane region" description="Helical" evidence="9">
    <location>
        <begin position="343"/>
        <end position="362"/>
    </location>
</feature>
<feature type="transmembrane region" description="Helical" evidence="9">
    <location>
        <begin position="277"/>
        <end position="298"/>
    </location>
</feature>
<accession>A0A1H5Z5R7</accession>
<name>A0A1H5Z5R7_9ACTN</name>
<keyword evidence="7 9" id="KW-0472">Membrane</keyword>
<dbReference type="PANTHER" id="PTHR23501">
    <property type="entry name" value="MAJOR FACILITATOR SUPERFAMILY"/>
    <property type="match status" value="1"/>
</dbReference>
<feature type="transmembrane region" description="Helical" evidence="9">
    <location>
        <begin position="109"/>
        <end position="130"/>
    </location>
</feature>
<dbReference type="SUPFAM" id="SSF103473">
    <property type="entry name" value="MFS general substrate transporter"/>
    <property type="match status" value="1"/>
</dbReference>
<evidence type="ECO:0000256" key="2">
    <source>
        <dbReference type="ARBA" id="ARBA00007520"/>
    </source>
</evidence>
<dbReference type="CDD" id="cd17502">
    <property type="entry name" value="MFS_Azr1_MDR_like"/>
    <property type="match status" value="1"/>
</dbReference>
<evidence type="ECO:0000313" key="11">
    <source>
        <dbReference type="EMBL" id="SEG30706.1"/>
    </source>
</evidence>
<evidence type="ECO:0000259" key="10">
    <source>
        <dbReference type="PROSITE" id="PS50850"/>
    </source>
</evidence>
<evidence type="ECO:0000256" key="1">
    <source>
        <dbReference type="ARBA" id="ARBA00004651"/>
    </source>
</evidence>
<proteinExistence type="inferred from homology"/>
<feature type="compositionally biased region" description="Low complexity" evidence="8">
    <location>
        <begin position="534"/>
        <end position="546"/>
    </location>
</feature>
<feature type="compositionally biased region" description="Low complexity" evidence="8">
    <location>
        <begin position="515"/>
        <end position="524"/>
    </location>
</feature>
<dbReference type="Gene3D" id="1.20.1250.20">
    <property type="entry name" value="MFS general substrate transporter like domains"/>
    <property type="match status" value="1"/>
</dbReference>